<accession>A0A087UFG1</accession>
<protein>
    <recommendedName>
        <fullName evidence="1">Transposable element P transposase-like RNase H domain-containing protein</fullName>
    </recommendedName>
</protein>
<dbReference type="Pfam" id="PF21787">
    <property type="entry name" value="TNP-like_RNaseH_N"/>
    <property type="match status" value="1"/>
</dbReference>
<dbReference type="Proteomes" id="UP000054359">
    <property type="component" value="Unassembled WGS sequence"/>
</dbReference>
<evidence type="ECO:0000259" key="1">
    <source>
        <dbReference type="Pfam" id="PF21787"/>
    </source>
</evidence>
<dbReference type="EMBL" id="KK119588">
    <property type="protein sequence ID" value="KFM76100.1"/>
    <property type="molecule type" value="Genomic_DNA"/>
</dbReference>
<gene>
    <name evidence="2" type="ORF">X975_20538</name>
</gene>
<reference evidence="2 3" key="1">
    <citation type="submission" date="2013-11" db="EMBL/GenBank/DDBJ databases">
        <title>Genome sequencing of Stegodyphus mimosarum.</title>
        <authorList>
            <person name="Bechsgaard J."/>
        </authorList>
    </citation>
    <scope>NUCLEOTIDE SEQUENCE [LARGE SCALE GENOMIC DNA]</scope>
</reference>
<sequence>MKMCNKSKMARRYISDILFFAYSLYIKSAACNHCLYDSQLTCLPSNDHLRKILPLLKLDGSTSNETDSKYVKGKAKKLLEHEKLVNLLIDEVHVKKKVNYKGKTLIGFAENFEGIEATSVQSFMISSLFSDYKDIIALVPVNKMTAVDLHSLILRAL</sequence>
<dbReference type="OrthoDB" id="6771146at2759"/>
<proteinExistence type="predicted"/>
<evidence type="ECO:0000313" key="2">
    <source>
        <dbReference type="EMBL" id="KFM76100.1"/>
    </source>
</evidence>
<keyword evidence="3" id="KW-1185">Reference proteome</keyword>
<dbReference type="AlphaFoldDB" id="A0A087UFG1"/>
<feature type="domain" description="Transposable element P transposase-like RNase H" evidence="1">
    <location>
        <begin position="70"/>
        <end position="157"/>
    </location>
</feature>
<name>A0A087UFG1_STEMI</name>
<organism evidence="2 3">
    <name type="scientific">Stegodyphus mimosarum</name>
    <name type="common">African social velvet spider</name>
    <dbReference type="NCBI Taxonomy" id="407821"/>
    <lineage>
        <taxon>Eukaryota</taxon>
        <taxon>Metazoa</taxon>
        <taxon>Ecdysozoa</taxon>
        <taxon>Arthropoda</taxon>
        <taxon>Chelicerata</taxon>
        <taxon>Arachnida</taxon>
        <taxon>Araneae</taxon>
        <taxon>Araneomorphae</taxon>
        <taxon>Entelegynae</taxon>
        <taxon>Eresoidea</taxon>
        <taxon>Eresidae</taxon>
        <taxon>Stegodyphus</taxon>
    </lineage>
</organism>
<dbReference type="InterPro" id="IPR048365">
    <property type="entry name" value="TNP-like_RNaseH_N"/>
</dbReference>
<feature type="non-terminal residue" evidence="2">
    <location>
        <position position="157"/>
    </location>
</feature>
<evidence type="ECO:0000313" key="3">
    <source>
        <dbReference type="Proteomes" id="UP000054359"/>
    </source>
</evidence>